<feature type="chain" id="PRO_5036898556" description="DUF748 domain-containing protein" evidence="1">
    <location>
        <begin position="22"/>
        <end position="620"/>
    </location>
</feature>
<sequence>MRLLHRSGICALALIAGSAALQFEPAVMRDLAFESGSQRIAVGAVRVPLWSAAWAQATDTVSLENVSFAIGAATYEAKRIDLSGVTSSRTDVEALFSSTSTEPVSSRLSRIGAKQITLPELRMKQKLGAESQVATYKNVVLKDVVGGRIATATADTTGVESTSAKTKLVISYGRLSISDLDMPAYAKLFETRAEAASGPLNKIHGAFAAENIDLIDGEGTNVRVARISGRDFMARPTKDSWADNIALITQLGDKDDLPSEDQVRLIRTVADLLSAFDFGQAEATGIVVKGGSKAKDADLTARFNRVAYTSATSSQPADARLEGSEFADKDGSVKIETISLTGFSFAAMFETLKKFDVKALKDPDATTIRAMIPTWGTMHISGVDIDVPAEKGKKSERVKLGFKDFELTADKPFNGVPTNIKLGLQNLTMALPSSSKEEGISDLIALGYKNLDLSFLLSALWNGATEELSIREYSLRGQDMGSVSLTGVFGGMTKDIFDSDIAIASVALIGAKAKSLDITIENKGLFERYLAKAAKEQKTKPDALRATYGTAAALALPSIIGSSDQAKVVTRAIARFVAKPGRLTIHATSKDPSGLGLADIIAMPEPADAFEQVNVIAKAE</sequence>
<comment type="caution">
    <text evidence="2">The sequence shown here is derived from an EMBL/GenBank/DDBJ whole genome shotgun (WGS) entry which is preliminary data.</text>
</comment>
<evidence type="ECO:0000313" key="3">
    <source>
        <dbReference type="Proteomes" id="UP000599312"/>
    </source>
</evidence>
<reference evidence="2" key="1">
    <citation type="submission" date="2020-11" db="EMBL/GenBank/DDBJ databases">
        <authorList>
            <person name="Kim M.K."/>
        </authorList>
    </citation>
    <scope>NUCLEOTIDE SEQUENCE</scope>
    <source>
        <strain evidence="2">BT350</strain>
    </source>
</reference>
<protein>
    <recommendedName>
        <fullName evidence="4">DUF748 domain-containing protein</fullName>
    </recommendedName>
</protein>
<evidence type="ECO:0000256" key="1">
    <source>
        <dbReference type="SAM" id="SignalP"/>
    </source>
</evidence>
<keyword evidence="3" id="KW-1185">Reference proteome</keyword>
<dbReference type="EMBL" id="JADQDO010000001">
    <property type="protein sequence ID" value="MBF9232371.1"/>
    <property type="molecule type" value="Genomic_DNA"/>
</dbReference>
<accession>A0A931FR33</accession>
<dbReference type="AlphaFoldDB" id="A0A931FR33"/>
<gene>
    <name evidence="2" type="ORF">I2H38_03145</name>
</gene>
<dbReference type="Proteomes" id="UP000599312">
    <property type="component" value="Unassembled WGS sequence"/>
</dbReference>
<name>A0A931FR33_9HYPH</name>
<feature type="signal peptide" evidence="1">
    <location>
        <begin position="1"/>
        <end position="21"/>
    </location>
</feature>
<organism evidence="2 3">
    <name type="scientific">Microvirga alba</name>
    <dbReference type="NCBI Taxonomy" id="2791025"/>
    <lineage>
        <taxon>Bacteria</taxon>
        <taxon>Pseudomonadati</taxon>
        <taxon>Pseudomonadota</taxon>
        <taxon>Alphaproteobacteria</taxon>
        <taxon>Hyphomicrobiales</taxon>
        <taxon>Methylobacteriaceae</taxon>
        <taxon>Microvirga</taxon>
    </lineage>
</organism>
<dbReference type="RefSeq" id="WP_196270329.1">
    <property type="nucleotide sequence ID" value="NZ_JADQDO010000001.1"/>
</dbReference>
<proteinExistence type="predicted"/>
<evidence type="ECO:0008006" key="4">
    <source>
        <dbReference type="Google" id="ProtNLM"/>
    </source>
</evidence>
<keyword evidence="1" id="KW-0732">Signal</keyword>
<evidence type="ECO:0000313" key="2">
    <source>
        <dbReference type="EMBL" id="MBF9232371.1"/>
    </source>
</evidence>